<evidence type="ECO:0000313" key="7">
    <source>
        <dbReference type="Proteomes" id="UP000738349"/>
    </source>
</evidence>
<protein>
    <submittedName>
        <fullName evidence="6">Uncharacterized protein</fullName>
    </submittedName>
</protein>
<dbReference type="Pfam" id="PF00106">
    <property type="entry name" value="adh_short"/>
    <property type="match status" value="1"/>
</dbReference>
<evidence type="ECO:0000256" key="3">
    <source>
        <dbReference type="ARBA" id="ARBA00023002"/>
    </source>
</evidence>
<dbReference type="GO" id="GO:0005811">
    <property type="term" value="C:lipid droplet"/>
    <property type="evidence" value="ECO:0007669"/>
    <property type="project" value="TreeGrafter"/>
</dbReference>
<evidence type="ECO:0000256" key="1">
    <source>
        <dbReference type="ARBA" id="ARBA00006484"/>
    </source>
</evidence>
<dbReference type="PRINTS" id="PR00080">
    <property type="entry name" value="SDRFAMILY"/>
</dbReference>
<keyword evidence="3" id="KW-0560">Oxidoreductase</keyword>
<dbReference type="OrthoDB" id="2102561at2759"/>
<organism evidence="6 7">
    <name type="scientific">Dactylonectria macrodidyma</name>
    <dbReference type="NCBI Taxonomy" id="307937"/>
    <lineage>
        <taxon>Eukaryota</taxon>
        <taxon>Fungi</taxon>
        <taxon>Dikarya</taxon>
        <taxon>Ascomycota</taxon>
        <taxon>Pezizomycotina</taxon>
        <taxon>Sordariomycetes</taxon>
        <taxon>Hypocreomycetidae</taxon>
        <taxon>Hypocreales</taxon>
        <taxon>Nectriaceae</taxon>
        <taxon>Dactylonectria</taxon>
    </lineage>
</organism>
<dbReference type="EMBL" id="JAGMUV010000021">
    <property type="protein sequence ID" value="KAH7124648.1"/>
    <property type="molecule type" value="Genomic_DNA"/>
</dbReference>
<dbReference type="PANTHER" id="PTHR44169:SF15">
    <property type="entry name" value="CHAIN DEHYDROGENASE_REDUCTASE (AYR1), PUTATIVE (AFU_ORTHOLOGUE AFUA_4G04530)-RELATED"/>
    <property type="match status" value="1"/>
</dbReference>
<dbReference type="AlphaFoldDB" id="A0A9P9DSM7"/>
<dbReference type="PRINTS" id="PR00081">
    <property type="entry name" value="GDHRDH"/>
</dbReference>
<keyword evidence="2" id="KW-0521">NADP</keyword>
<comment type="caution">
    <text evidence="6">The sequence shown here is derived from an EMBL/GenBank/DDBJ whole genome shotgun (WGS) entry which is preliminary data.</text>
</comment>
<reference evidence="6" key="1">
    <citation type="journal article" date="2021" name="Nat. Commun.">
        <title>Genetic determinants of endophytism in the Arabidopsis root mycobiome.</title>
        <authorList>
            <person name="Mesny F."/>
            <person name="Miyauchi S."/>
            <person name="Thiergart T."/>
            <person name="Pickel B."/>
            <person name="Atanasova L."/>
            <person name="Karlsson M."/>
            <person name="Huettel B."/>
            <person name="Barry K.W."/>
            <person name="Haridas S."/>
            <person name="Chen C."/>
            <person name="Bauer D."/>
            <person name="Andreopoulos W."/>
            <person name="Pangilinan J."/>
            <person name="LaButti K."/>
            <person name="Riley R."/>
            <person name="Lipzen A."/>
            <person name="Clum A."/>
            <person name="Drula E."/>
            <person name="Henrissat B."/>
            <person name="Kohler A."/>
            <person name="Grigoriev I.V."/>
            <person name="Martin F.M."/>
            <person name="Hacquard S."/>
        </authorList>
    </citation>
    <scope>NUCLEOTIDE SEQUENCE</scope>
    <source>
        <strain evidence="6">MPI-CAGE-AT-0147</strain>
    </source>
</reference>
<dbReference type="InterPro" id="IPR002347">
    <property type="entry name" value="SDR_fam"/>
</dbReference>
<accession>A0A9P9DSM7</accession>
<evidence type="ECO:0000256" key="5">
    <source>
        <dbReference type="SAM" id="Phobius"/>
    </source>
</evidence>
<dbReference type="GO" id="GO:0005783">
    <property type="term" value="C:endoplasmic reticulum"/>
    <property type="evidence" value="ECO:0007669"/>
    <property type="project" value="TreeGrafter"/>
</dbReference>
<evidence type="ECO:0000256" key="4">
    <source>
        <dbReference type="RuleBase" id="RU000363"/>
    </source>
</evidence>
<dbReference type="GO" id="GO:0006654">
    <property type="term" value="P:phosphatidic acid biosynthetic process"/>
    <property type="evidence" value="ECO:0007669"/>
    <property type="project" value="TreeGrafter"/>
</dbReference>
<dbReference type="GO" id="GO:0000140">
    <property type="term" value="F:acylglycerone-phosphate reductase (NADP+) activity"/>
    <property type="evidence" value="ECO:0007669"/>
    <property type="project" value="TreeGrafter"/>
</dbReference>
<name>A0A9P9DSM7_9HYPO</name>
<keyword evidence="5" id="KW-0472">Membrane</keyword>
<dbReference type="SUPFAM" id="SSF51735">
    <property type="entry name" value="NAD(P)-binding Rossmann-fold domains"/>
    <property type="match status" value="1"/>
</dbReference>
<sequence>MKCHRWRRVGTLGRTSFGGSSGWRRPHTEVTPVRSHCLATAQRVESLQDLTSQYSNTEALPLELDNVDNIEGLGGEVAKSIGGRLDFSVNNAGTHYAATAVDLDVDKAAKLFTVNVYAVMRLYQLFVPLLREAPHGRIVRIGSVTRDVPVMWQGAYNASKAALSQYTKILRLELKPFGISVIEVVTGFVRSNILHHGLYAPDNSFYLPVKSTMERIRYKGNANGMMTDVYARSVIWEGNLTWYWRFIVACCPLSFYWILFRYFGLNRVVKSRHVSN</sequence>
<dbReference type="InterPro" id="IPR020904">
    <property type="entry name" value="Sc_DH/Rdtase_CS"/>
</dbReference>
<dbReference type="Gene3D" id="3.40.50.720">
    <property type="entry name" value="NAD(P)-binding Rossmann-like Domain"/>
    <property type="match status" value="1"/>
</dbReference>
<dbReference type="GO" id="GO:0004806">
    <property type="term" value="F:triacylglycerol lipase activity"/>
    <property type="evidence" value="ECO:0007669"/>
    <property type="project" value="TreeGrafter"/>
</dbReference>
<dbReference type="InterPro" id="IPR036291">
    <property type="entry name" value="NAD(P)-bd_dom_sf"/>
</dbReference>
<dbReference type="GO" id="GO:0019433">
    <property type="term" value="P:triglyceride catabolic process"/>
    <property type="evidence" value="ECO:0007669"/>
    <property type="project" value="TreeGrafter"/>
</dbReference>
<proteinExistence type="inferred from homology"/>
<dbReference type="PROSITE" id="PS00061">
    <property type="entry name" value="ADH_SHORT"/>
    <property type="match status" value="1"/>
</dbReference>
<keyword evidence="7" id="KW-1185">Reference proteome</keyword>
<keyword evidence="5" id="KW-1133">Transmembrane helix</keyword>
<comment type="similarity">
    <text evidence="1 4">Belongs to the short-chain dehydrogenases/reductases (SDR) family.</text>
</comment>
<keyword evidence="5" id="KW-0812">Transmembrane</keyword>
<feature type="transmembrane region" description="Helical" evidence="5">
    <location>
        <begin position="242"/>
        <end position="263"/>
    </location>
</feature>
<dbReference type="Proteomes" id="UP000738349">
    <property type="component" value="Unassembled WGS sequence"/>
</dbReference>
<dbReference type="PANTHER" id="PTHR44169">
    <property type="entry name" value="NADPH-DEPENDENT 1-ACYLDIHYDROXYACETONE PHOSPHATE REDUCTASE"/>
    <property type="match status" value="1"/>
</dbReference>
<evidence type="ECO:0000313" key="6">
    <source>
        <dbReference type="EMBL" id="KAH7124648.1"/>
    </source>
</evidence>
<evidence type="ECO:0000256" key="2">
    <source>
        <dbReference type="ARBA" id="ARBA00022857"/>
    </source>
</evidence>
<gene>
    <name evidence="6" type="ORF">EDB81DRAFT_911684</name>
</gene>